<evidence type="ECO:0000256" key="13">
    <source>
        <dbReference type="SAM" id="Phobius"/>
    </source>
</evidence>
<keyword evidence="13" id="KW-0812">Transmembrane</keyword>
<dbReference type="InterPro" id="IPR001128">
    <property type="entry name" value="Cyt_P450"/>
</dbReference>
<dbReference type="GO" id="GO:0005506">
    <property type="term" value="F:iron ion binding"/>
    <property type="evidence" value="ECO:0007669"/>
    <property type="project" value="InterPro"/>
</dbReference>
<comment type="cofactor">
    <cofactor evidence="1">
        <name>heme</name>
        <dbReference type="ChEBI" id="CHEBI:30413"/>
    </cofactor>
</comment>
<feature type="transmembrane region" description="Helical" evidence="13">
    <location>
        <begin position="56"/>
        <end position="78"/>
    </location>
</feature>
<dbReference type="OrthoDB" id="6364703at2759"/>
<name>A0A423TEB6_PENVA</name>
<dbReference type="PANTHER" id="PTHR24292:SF54">
    <property type="entry name" value="CYP9F3-RELATED"/>
    <property type="match status" value="1"/>
</dbReference>
<evidence type="ECO:0000256" key="3">
    <source>
        <dbReference type="ARBA" id="ARBA00004406"/>
    </source>
</evidence>
<keyword evidence="9" id="KW-0560">Oxidoreductase</keyword>
<dbReference type="GO" id="GO:0005789">
    <property type="term" value="C:endoplasmic reticulum membrane"/>
    <property type="evidence" value="ECO:0007669"/>
    <property type="project" value="UniProtKB-SubCell"/>
</dbReference>
<comment type="subcellular location">
    <subcellularLocation>
        <location evidence="3">Endoplasmic reticulum membrane</location>
        <topology evidence="3">Peripheral membrane protein</topology>
    </subcellularLocation>
    <subcellularLocation>
        <location evidence="2">Microsome membrane</location>
        <topology evidence="2">Peripheral membrane protein</topology>
    </subcellularLocation>
</comment>
<comment type="caution">
    <text evidence="14">The sequence shown here is derived from an EMBL/GenBank/DDBJ whole genome shotgun (WGS) entry which is preliminary data.</text>
</comment>
<evidence type="ECO:0000256" key="7">
    <source>
        <dbReference type="ARBA" id="ARBA00022824"/>
    </source>
</evidence>
<dbReference type="InterPro" id="IPR050476">
    <property type="entry name" value="Insect_CytP450_Detox"/>
</dbReference>
<dbReference type="SUPFAM" id="SSF48264">
    <property type="entry name" value="Cytochrome P450"/>
    <property type="match status" value="1"/>
</dbReference>
<dbReference type="Gene3D" id="1.10.630.10">
    <property type="entry name" value="Cytochrome P450"/>
    <property type="match status" value="1"/>
</dbReference>
<dbReference type="PRINTS" id="PR00464">
    <property type="entry name" value="EP450II"/>
</dbReference>
<evidence type="ECO:0000256" key="11">
    <source>
        <dbReference type="ARBA" id="ARBA00023033"/>
    </source>
</evidence>
<evidence type="ECO:0000256" key="8">
    <source>
        <dbReference type="ARBA" id="ARBA00022848"/>
    </source>
</evidence>
<dbReference type="GO" id="GO:0020037">
    <property type="term" value="F:heme binding"/>
    <property type="evidence" value="ECO:0007669"/>
    <property type="project" value="InterPro"/>
</dbReference>
<keyword evidence="15" id="KW-1185">Reference proteome</keyword>
<evidence type="ECO:0000256" key="10">
    <source>
        <dbReference type="ARBA" id="ARBA00023004"/>
    </source>
</evidence>
<dbReference type="Pfam" id="PF00067">
    <property type="entry name" value="p450"/>
    <property type="match status" value="1"/>
</dbReference>
<dbReference type="AlphaFoldDB" id="A0A423TEB6"/>
<dbReference type="STRING" id="6689.A0A423TEB6"/>
<comment type="similarity">
    <text evidence="4">Belongs to the cytochrome P450 family.</text>
</comment>
<protein>
    <submittedName>
        <fullName evidence="14">Cytochrome P450 CYP6BK17</fullName>
    </submittedName>
</protein>
<feature type="non-terminal residue" evidence="14">
    <location>
        <position position="428"/>
    </location>
</feature>
<reference evidence="14 15" key="1">
    <citation type="submission" date="2018-04" db="EMBL/GenBank/DDBJ databases">
        <authorList>
            <person name="Zhang X."/>
            <person name="Yuan J."/>
            <person name="Li F."/>
            <person name="Xiang J."/>
        </authorList>
    </citation>
    <scope>NUCLEOTIDE SEQUENCE [LARGE SCALE GENOMIC DNA]</scope>
    <source>
        <tissue evidence="14">Muscle</tissue>
    </source>
</reference>
<evidence type="ECO:0000256" key="5">
    <source>
        <dbReference type="ARBA" id="ARBA00022617"/>
    </source>
</evidence>
<evidence type="ECO:0000256" key="12">
    <source>
        <dbReference type="ARBA" id="ARBA00023136"/>
    </source>
</evidence>
<evidence type="ECO:0000256" key="4">
    <source>
        <dbReference type="ARBA" id="ARBA00010617"/>
    </source>
</evidence>
<keyword evidence="8" id="KW-0492">Microsome</keyword>
<evidence type="ECO:0000313" key="15">
    <source>
        <dbReference type="Proteomes" id="UP000283509"/>
    </source>
</evidence>
<dbReference type="GO" id="GO:0004497">
    <property type="term" value="F:monooxygenase activity"/>
    <property type="evidence" value="ECO:0007669"/>
    <property type="project" value="UniProtKB-KW"/>
</dbReference>
<sequence length="428" mass="48106">MSTCSTPCWHHSSETPPAAADETLAALHRESWRLLDISGFLETGVFHCILLDISAVFIRMLLEVVLLLVSLFACLWAWGKWCHGHWARLGVPSPPARPFTGHLHHVFSSTRPVWEWREEAYLRHGGQRVCGLYNFLTPQLLVGDPELLKGVLVRDFDHFVDRRHLDLAGPEDQLWNDMLNNATGDRWKRIRAAVTPAFTSSRLKVMFPLVAEKAGVLGHVARSLAKQSEKVELKGLLGRFSMDATASCGFGMQCDSLNHKESEFCRIAAVIFNPTMWRIMKLTSFYIAPRLCRALGMRATSDGLLYFAKVVAATLNNRQETGETRGDFLDLMIESRKIVDEANPGKRKHALDDITVVSQAVVFLLSGYDNNATTLAFCCYFLAKHPHLQEKAREEVLRLQRLHQGEGDEGEISYEALAEAKFLDACVS</sequence>
<keyword evidence="6" id="KW-0479">Metal-binding</keyword>
<evidence type="ECO:0000256" key="6">
    <source>
        <dbReference type="ARBA" id="ARBA00022723"/>
    </source>
</evidence>
<proteinExistence type="inferred from homology"/>
<organism evidence="14 15">
    <name type="scientific">Penaeus vannamei</name>
    <name type="common">Whiteleg shrimp</name>
    <name type="synonym">Litopenaeus vannamei</name>
    <dbReference type="NCBI Taxonomy" id="6689"/>
    <lineage>
        <taxon>Eukaryota</taxon>
        <taxon>Metazoa</taxon>
        <taxon>Ecdysozoa</taxon>
        <taxon>Arthropoda</taxon>
        <taxon>Crustacea</taxon>
        <taxon>Multicrustacea</taxon>
        <taxon>Malacostraca</taxon>
        <taxon>Eumalacostraca</taxon>
        <taxon>Eucarida</taxon>
        <taxon>Decapoda</taxon>
        <taxon>Dendrobranchiata</taxon>
        <taxon>Penaeoidea</taxon>
        <taxon>Penaeidae</taxon>
        <taxon>Penaeus</taxon>
    </lineage>
</organism>
<keyword evidence="11" id="KW-0503">Monooxygenase</keyword>
<dbReference type="EMBL" id="QCYY01001843">
    <property type="protein sequence ID" value="ROT74813.1"/>
    <property type="molecule type" value="Genomic_DNA"/>
</dbReference>
<dbReference type="InterPro" id="IPR002402">
    <property type="entry name" value="Cyt_P450_E_grp-II"/>
</dbReference>
<keyword evidence="5" id="KW-0349">Heme</keyword>
<evidence type="ECO:0000256" key="2">
    <source>
        <dbReference type="ARBA" id="ARBA00004174"/>
    </source>
</evidence>
<dbReference type="PANTHER" id="PTHR24292">
    <property type="entry name" value="CYTOCHROME P450"/>
    <property type="match status" value="1"/>
</dbReference>
<keyword evidence="10" id="KW-0408">Iron</keyword>
<dbReference type="InterPro" id="IPR036396">
    <property type="entry name" value="Cyt_P450_sf"/>
</dbReference>
<evidence type="ECO:0000256" key="9">
    <source>
        <dbReference type="ARBA" id="ARBA00023002"/>
    </source>
</evidence>
<accession>A0A423TEB6</accession>
<keyword evidence="13" id="KW-1133">Transmembrane helix</keyword>
<dbReference type="GO" id="GO:0016705">
    <property type="term" value="F:oxidoreductase activity, acting on paired donors, with incorporation or reduction of molecular oxygen"/>
    <property type="evidence" value="ECO:0007669"/>
    <property type="project" value="InterPro"/>
</dbReference>
<reference evidence="14 15" key="2">
    <citation type="submission" date="2019-01" db="EMBL/GenBank/DDBJ databases">
        <title>The decoding of complex shrimp genome reveals the adaptation for benthos swimmer, frequently molting mechanism and breeding impact on genome.</title>
        <authorList>
            <person name="Sun Y."/>
            <person name="Gao Y."/>
            <person name="Yu Y."/>
        </authorList>
    </citation>
    <scope>NUCLEOTIDE SEQUENCE [LARGE SCALE GENOMIC DNA]</scope>
    <source>
        <tissue evidence="14">Muscle</tissue>
    </source>
</reference>
<keyword evidence="12 13" id="KW-0472">Membrane</keyword>
<evidence type="ECO:0000313" key="14">
    <source>
        <dbReference type="EMBL" id="ROT74813.1"/>
    </source>
</evidence>
<gene>
    <name evidence="14" type="ORF">C7M84_006675</name>
</gene>
<dbReference type="Proteomes" id="UP000283509">
    <property type="component" value="Unassembled WGS sequence"/>
</dbReference>
<evidence type="ECO:0000256" key="1">
    <source>
        <dbReference type="ARBA" id="ARBA00001971"/>
    </source>
</evidence>
<keyword evidence="7" id="KW-0256">Endoplasmic reticulum</keyword>